<dbReference type="EMBL" id="JAWJWE010000041">
    <property type="protein sequence ID" value="KAK6618712.1"/>
    <property type="molecule type" value="Genomic_DNA"/>
</dbReference>
<organism evidence="2 3">
    <name type="scientific">Polyplax serrata</name>
    <name type="common">Common mouse louse</name>
    <dbReference type="NCBI Taxonomy" id="468196"/>
    <lineage>
        <taxon>Eukaryota</taxon>
        <taxon>Metazoa</taxon>
        <taxon>Ecdysozoa</taxon>
        <taxon>Arthropoda</taxon>
        <taxon>Hexapoda</taxon>
        <taxon>Insecta</taxon>
        <taxon>Pterygota</taxon>
        <taxon>Neoptera</taxon>
        <taxon>Paraneoptera</taxon>
        <taxon>Psocodea</taxon>
        <taxon>Troctomorpha</taxon>
        <taxon>Phthiraptera</taxon>
        <taxon>Anoplura</taxon>
        <taxon>Polyplacidae</taxon>
        <taxon>Polyplax</taxon>
    </lineage>
</organism>
<evidence type="ECO:0000313" key="3">
    <source>
        <dbReference type="Proteomes" id="UP001372834"/>
    </source>
</evidence>
<protein>
    <submittedName>
        <fullName evidence="2">Uncharacterized protein</fullName>
    </submittedName>
</protein>
<dbReference type="Proteomes" id="UP001372834">
    <property type="component" value="Unassembled WGS sequence"/>
</dbReference>
<feature type="region of interest" description="Disordered" evidence="1">
    <location>
        <begin position="81"/>
        <end position="111"/>
    </location>
</feature>
<feature type="compositionally biased region" description="Basic residues" evidence="1">
    <location>
        <begin position="81"/>
        <end position="94"/>
    </location>
</feature>
<evidence type="ECO:0000256" key="1">
    <source>
        <dbReference type="SAM" id="MobiDB-lite"/>
    </source>
</evidence>
<evidence type="ECO:0000313" key="2">
    <source>
        <dbReference type="EMBL" id="KAK6618712.1"/>
    </source>
</evidence>
<sequence>MLRTLKHQQLVLQGKYAEGVTKSHRHEWSRMDKIRERLRHFLNLLHPEFELGNEGKVFLNQIRNFVMNLKKLFSPEGRRLRGKKVRKKVKNHHRRGDEEEEEEANENEIST</sequence>
<comment type="caution">
    <text evidence="2">The sequence shown here is derived from an EMBL/GenBank/DDBJ whole genome shotgun (WGS) entry which is preliminary data.</text>
</comment>
<gene>
    <name evidence="2" type="ORF">RUM43_013103</name>
</gene>
<proteinExistence type="predicted"/>
<feature type="compositionally biased region" description="Acidic residues" evidence="1">
    <location>
        <begin position="98"/>
        <end position="111"/>
    </location>
</feature>
<name>A0AAN8S2Y8_POLSC</name>
<accession>A0AAN8S2Y8</accession>
<dbReference type="AlphaFoldDB" id="A0AAN8S2Y8"/>
<reference evidence="2 3" key="1">
    <citation type="submission" date="2023-10" db="EMBL/GenBank/DDBJ databases">
        <title>Genomes of two closely related lineages of the louse Polyplax serrata with different host specificities.</title>
        <authorList>
            <person name="Martinu J."/>
            <person name="Tarabai H."/>
            <person name="Stefka J."/>
            <person name="Hypsa V."/>
        </authorList>
    </citation>
    <scope>NUCLEOTIDE SEQUENCE [LARGE SCALE GENOMIC DNA]</scope>
    <source>
        <strain evidence="2">HR10_N</strain>
    </source>
</reference>